<keyword evidence="13 16" id="KW-1015">Disulfide bond</keyword>
<evidence type="ECO:0000256" key="15">
    <source>
        <dbReference type="ARBA" id="ARBA00032739"/>
    </source>
</evidence>
<accession>A0A6A6RSA9</accession>
<dbReference type="InterPro" id="IPR019342">
    <property type="entry name" value="NADH_UbQ_OxRdtase_FeS-su5"/>
</dbReference>
<evidence type="ECO:0000256" key="17">
    <source>
        <dbReference type="SAM" id="MobiDB-lite"/>
    </source>
</evidence>
<evidence type="ECO:0000256" key="12">
    <source>
        <dbReference type="ARBA" id="ARBA00023136"/>
    </source>
</evidence>
<dbReference type="GO" id="GO:0032981">
    <property type="term" value="P:mitochondrial respiratory chain complex I assembly"/>
    <property type="evidence" value="ECO:0007669"/>
    <property type="project" value="TreeGrafter"/>
</dbReference>
<dbReference type="PANTHER" id="PTHR15224">
    <property type="entry name" value="NADH DEHYDROGENASE [UBIQUINONE] IRON-SULFUR PROTEIN 5"/>
    <property type="match status" value="1"/>
</dbReference>
<evidence type="ECO:0000256" key="14">
    <source>
        <dbReference type="ARBA" id="ARBA00031222"/>
    </source>
</evidence>
<keyword evidence="11" id="KW-0496">Mitochondrion</keyword>
<evidence type="ECO:0000256" key="7">
    <source>
        <dbReference type="ARBA" id="ARBA00022448"/>
    </source>
</evidence>
<evidence type="ECO:0000256" key="2">
    <source>
        <dbReference type="ARBA" id="ARBA00004569"/>
    </source>
</evidence>
<proteinExistence type="inferred from homology"/>
<comment type="similarity">
    <text evidence="4">Belongs to the complex I NDUFS5 subunit family.</text>
</comment>
<comment type="function">
    <text evidence="1">Accessory subunit of the mitochondrial membrane respiratory chain NADH dehydrogenase (Complex I), that is believed not to be involved in catalysis. Complex I functions in the transfer of electrons from NADH to the respiratory chain. The immediate electron acceptor for the enzyme is believed to be ubiquinone.</text>
</comment>
<dbReference type="GO" id="GO:0005743">
    <property type="term" value="C:mitochondrial inner membrane"/>
    <property type="evidence" value="ECO:0007669"/>
    <property type="project" value="UniProtKB-SubCell"/>
</dbReference>
<evidence type="ECO:0000313" key="18">
    <source>
        <dbReference type="EMBL" id="KAF2637263.1"/>
    </source>
</evidence>
<evidence type="ECO:0000256" key="9">
    <source>
        <dbReference type="ARBA" id="ARBA00022792"/>
    </source>
</evidence>
<evidence type="ECO:0000256" key="11">
    <source>
        <dbReference type="ARBA" id="ARBA00023128"/>
    </source>
</evidence>
<feature type="disulfide bond" evidence="16">
    <location>
        <begin position="83"/>
        <end position="99"/>
    </location>
</feature>
<keyword evidence="8" id="KW-0679">Respiratory chain</keyword>
<evidence type="ECO:0000256" key="10">
    <source>
        <dbReference type="ARBA" id="ARBA00022982"/>
    </source>
</evidence>
<evidence type="ECO:0000256" key="6">
    <source>
        <dbReference type="ARBA" id="ARBA00013482"/>
    </source>
</evidence>
<keyword evidence="19" id="KW-1185">Reference proteome</keyword>
<keyword evidence="7" id="KW-0813">Transport</keyword>
<dbReference type="Proteomes" id="UP000799753">
    <property type="component" value="Unassembled WGS sequence"/>
</dbReference>
<evidence type="ECO:0000256" key="4">
    <source>
        <dbReference type="ARBA" id="ARBA00007372"/>
    </source>
</evidence>
<gene>
    <name evidence="18" type="ORF">P280DRAFT_472426</name>
</gene>
<feature type="disulfide bond" evidence="16">
    <location>
        <begin position="73"/>
        <end position="109"/>
    </location>
</feature>
<dbReference type="PANTHER" id="PTHR15224:SF1">
    <property type="entry name" value="NADH DEHYDROGENASE [UBIQUINONE] IRON-SULFUR PROTEIN 5"/>
    <property type="match status" value="1"/>
</dbReference>
<sequence>MRKRGEEYRPAPRTSTNPRIRPPLSAPSFDPQKPRSSAPSPPLYVPPRTFQTKDPRYTDGVRADNIHPGPSRCFPFWQEVLACYVTNTSPEDDKGKAKCQPVLEDYYECLHHKKEAARTLALQAAYRKAEANIKRDDAPSAGEIRRLGILDAPLEEKNLKASKWFPHKEIN</sequence>
<dbReference type="OrthoDB" id="9992197at2759"/>
<evidence type="ECO:0000256" key="13">
    <source>
        <dbReference type="ARBA" id="ARBA00023157"/>
    </source>
</evidence>
<evidence type="ECO:0000256" key="3">
    <source>
        <dbReference type="ARBA" id="ARBA00004637"/>
    </source>
</evidence>
<organism evidence="18 19">
    <name type="scientific">Massarina eburnea CBS 473.64</name>
    <dbReference type="NCBI Taxonomy" id="1395130"/>
    <lineage>
        <taxon>Eukaryota</taxon>
        <taxon>Fungi</taxon>
        <taxon>Dikarya</taxon>
        <taxon>Ascomycota</taxon>
        <taxon>Pezizomycotina</taxon>
        <taxon>Dothideomycetes</taxon>
        <taxon>Pleosporomycetidae</taxon>
        <taxon>Pleosporales</taxon>
        <taxon>Massarineae</taxon>
        <taxon>Massarinaceae</taxon>
        <taxon>Massarina</taxon>
    </lineage>
</organism>
<reference evidence="18" key="1">
    <citation type="journal article" date="2020" name="Stud. Mycol.">
        <title>101 Dothideomycetes genomes: a test case for predicting lifestyles and emergence of pathogens.</title>
        <authorList>
            <person name="Haridas S."/>
            <person name="Albert R."/>
            <person name="Binder M."/>
            <person name="Bloem J."/>
            <person name="Labutti K."/>
            <person name="Salamov A."/>
            <person name="Andreopoulos B."/>
            <person name="Baker S."/>
            <person name="Barry K."/>
            <person name="Bills G."/>
            <person name="Bluhm B."/>
            <person name="Cannon C."/>
            <person name="Castanera R."/>
            <person name="Culley D."/>
            <person name="Daum C."/>
            <person name="Ezra D."/>
            <person name="Gonzalez J."/>
            <person name="Henrissat B."/>
            <person name="Kuo A."/>
            <person name="Liang C."/>
            <person name="Lipzen A."/>
            <person name="Lutzoni F."/>
            <person name="Magnuson J."/>
            <person name="Mondo S."/>
            <person name="Nolan M."/>
            <person name="Ohm R."/>
            <person name="Pangilinan J."/>
            <person name="Park H.-J."/>
            <person name="Ramirez L."/>
            <person name="Alfaro M."/>
            <person name="Sun H."/>
            <person name="Tritt A."/>
            <person name="Yoshinaga Y."/>
            <person name="Zwiers L.-H."/>
            <person name="Turgeon B."/>
            <person name="Goodwin S."/>
            <person name="Spatafora J."/>
            <person name="Crous P."/>
            <person name="Grigoriev I."/>
        </authorList>
    </citation>
    <scope>NUCLEOTIDE SEQUENCE</scope>
    <source>
        <strain evidence="18">CBS 473.64</strain>
    </source>
</reference>
<feature type="compositionally biased region" description="Basic and acidic residues" evidence="17">
    <location>
        <begin position="1"/>
        <end position="10"/>
    </location>
</feature>
<evidence type="ECO:0000256" key="8">
    <source>
        <dbReference type="ARBA" id="ARBA00022660"/>
    </source>
</evidence>
<name>A0A6A6RSA9_9PLEO</name>
<evidence type="ECO:0000256" key="16">
    <source>
        <dbReference type="PIRSR" id="PIRSR619342-50"/>
    </source>
</evidence>
<dbReference type="CDD" id="cd24141">
    <property type="entry name" value="NDUFS5-like"/>
    <property type="match status" value="1"/>
</dbReference>
<comment type="subunit">
    <text evidence="5">Mammalian complex I is composed of 45 different subunits. This is a component of the iron-sulfur (IP) fragment of the enzyme.</text>
</comment>
<dbReference type="EMBL" id="MU006794">
    <property type="protein sequence ID" value="KAF2637263.1"/>
    <property type="molecule type" value="Genomic_DNA"/>
</dbReference>
<evidence type="ECO:0000256" key="5">
    <source>
        <dbReference type="ARBA" id="ARBA00011261"/>
    </source>
</evidence>
<dbReference type="GO" id="GO:0005758">
    <property type="term" value="C:mitochondrial intermembrane space"/>
    <property type="evidence" value="ECO:0007669"/>
    <property type="project" value="UniProtKB-SubCell"/>
</dbReference>
<keyword evidence="10" id="KW-0249">Electron transport</keyword>
<keyword evidence="12" id="KW-0472">Membrane</keyword>
<protein>
    <recommendedName>
        <fullName evidence="6">NADH dehydrogenase [ubiquinone] iron-sulfur protein 5</fullName>
    </recommendedName>
    <alternativeName>
        <fullName evidence="14">Complex I-15 kDa</fullName>
    </alternativeName>
    <alternativeName>
        <fullName evidence="15">NADH-ubiquinone oxidoreductase 15 kDa subunit</fullName>
    </alternativeName>
</protein>
<feature type="compositionally biased region" description="Basic and acidic residues" evidence="17">
    <location>
        <begin position="51"/>
        <end position="64"/>
    </location>
</feature>
<feature type="region of interest" description="Disordered" evidence="17">
    <location>
        <begin position="1"/>
        <end position="64"/>
    </location>
</feature>
<keyword evidence="9" id="KW-0999">Mitochondrion inner membrane</keyword>
<comment type="subcellular location">
    <subcellularLocation>
        <location evidence="3">Mitochondrion inner membrane</location>
        <topology evidence="3">Peripheral membrane protein</topology>
    </subcellularLocation>
    <subcellularLocation>
        <location evidence="2">Mitochondrion intermembrane space</location>
    </subcellularLocation>
</comment>
<dbReference type="AlphaFoldDB" id="A0A6A6RSA9"/>
<evidence type="ECO:0000313" key="19">
    <source>
        <dbReference type="Proteomes" id="UP000799753"/>
    </source>
</evidence>
<evidence type="ECO:0000256" key="1">
    <source>
        <dbReference type="ARBA" id="ARBA00003195"/>
    </source>
</evidence>